<sequence length="240" mass="26561">MSAPADSVRFAVYLVPPAEDPYYRLGSAALGYDVRARRDVERLPGTRAEWVSKAGPFGFHATIVEAFDCAPSSFPDIEREIEACLASLSPSSVLELSNGRIETWDGGEVIVHRFDPNSALHALHVLLLARLGRFVTGSSFERAMRSGEKYQEPHQKARIALLHTPRGLDTWEPHFTLADPYGGGDAEGLAADFDERFELYSTLKFDTVTLLRQNGTQPYEIVRDFPVRDSSVNSGSQQTS</sequence>
<dbReference type="Gene3D" id="3.90.1140.10">
    <property type="entry name" value="Cyclic phosphodiesterase"/>
    <property type="match status" value="1"/>
</dbReference>
<dbReference type="AlphaFoldDB" id="A0A318SFD4"/>
<dbReference type="EMBL" id="QJSX01000002">
    <property type="protein sequence ID" value="PYE55945.1"/>
    <property type="molecule type" value="Genomic_DNA"/>
</dbReference>
<evidence type="ECO:0000313" key="2">
    <source>
        <dbReference type="Proteomes" id="UP000248326"/>
    </source>
</evidence>
<reference evidence="1 2" key="1">
    <citation type="submission" date="2018-06" db="EMBL/GenBank/DDBJ databases">
        <title>Genomic Encyclopedia of Type Strains, Phase IV (KMG-IV): sequencing the most valuable type-strain genomes for metagenomic binning, comparative biology and taxonomic classification.</title>
        <authorList>
            <person name="Goeker M."/>
        </authorList>
    </citation>
    <scope>NUCLEOTIDE SEQUENCE [LARGE SCALE GENOMIC DNA]</scope>
    <source>
        <strain evidence="1 2">DSM 18048</strain>
    </source>
</reference>
<dbReference type="Proteomes" id="UP000248326">
    <property type="component" value="Unassembled WGS sequence"/>
</dbReference>
<accession>A0A318SFD4</accession>
<evidence type="ECO:0000313" key="1">
    <source>
        <dbReference type="EMBL" id="PYE55945.1"/>
    </source>
</evidence>
<proteinExistence type="predicted"/>
<comment type="caution">
    <text evidence="1">The sequence shown here is derived from an EMBL/GenBank/DDBJ whole genome shotgun (WGS) entry which is preliminary data.</text>
</comment>
<organism evidence="1 2">
    <name type="scientific">Deinococcus yavapaiensis KR-236</name>
    <dbReference type="NCBI Taxonomy" id="694435"/>
    <lineage>
        <taxon>Bacteria</taxon>
        <taxon>Thermotogati</taxon>
        <taxon>Deinococcota</taxon>
        <taxon>Deinococci</taxon>
        <taxon>Deinococcales</taxon>
        <taxon>Deinococcaceae</taxon>
        <taxon>Deinococcus</taxon>
    </lineage>
</organism>
<keyword evidence="2" id="KW-1185">Reference proteome</keyword>
<dbReference type="OrthoDB" id="61559at2"/>
<gene>
    <name evidence="1" type="ORF">DES52_102312</name>
</gene>
<name>A0A318SFD4_9DEIO</name>
<dbReference type="RefSeq" id="WP_110885469.1">
    <property type="nucleotide sequence ID" value="NZ_QJSX01000002.1"/>
</dbReference>
<protein>
    <recommendedName>
        <fullName evidence="3">2'-5' RNA ligase superfamily protein</fullName>
    </recommendedName>
</protein>
<evidence type="ECO:0008006" key="3">
    <source>
        <dbReference type="Google" id="ProtNLM"/>
    </source>
</evidence>